<proteinExistence type="predicted"/>
<evidence type="ECO:0000313" key="1">
    <source>
        <dbReference type="EMBL" id="MBP5858938.1"/>
    </source>
</evidence>
<dbReference type="EMBL" id="JAGMWN010000013">
    <property type="protein sequence ID" value="MBP5858938.1"/>
    <property type="molecule type" value="Genomic_DNA"/>
</dbReference>
<gene>
    <name evidence="1" type="ORF">KAJ83_18105</name>
</gene>
<dbReference type="RefSeq" id="WP_210683527.1">
    <property type="nucleotide sequence ID" value="NZ_JAGMWN010000013.1"/>
</dbReference>
<name>A0A8J7SL81_9PROT</name>
<reference evidence="1" key="1">
    <citation type="submission" date="2021-04" db="EMBL/GenBank/DDBJ databases">
        <authorList>
            <person name="Zhang D.-C."/>
        </authorList>
    </citation>
    <scope>NUCLEOTIDE SEQUENCE</scope>
    <source>
        <strain evidence="1">CGMCC 1.15697</strain>
    </source>
</reference>
<organism evidence="1 2">
    <name type="scientific">Marivibrio halodurans</name>
    <dbReference type="NCBI Taxonomy" id="2039722"/>
    <lineage>
        <taxon>Bacteria</taxon>
        <taxon>Pseudomonadati</taxon>
        <taxon>Pseudomonadota</taxon>
        <taxon>Alphaproteobacteria</taxon>
        <taxon>Rhodospirillales</taxon>
        <taxon>Rhodospirillaceae</taxon>
        <taxon>Marivibrio</taxon>
    </lineage>
</organism>
<dbReference type="InterPro" id="IPR008318">
    <property type="entry name" value="UCP030820"/>
</dbReference>
<dbReference type="PIRSF" id="PIRSF030820">
    <property type="entry name" value="UCP030820"/>
    <property type="match status" value="1"/>
</dbReference>
<dbReference type="Proteomes" id="UP000672602">
    <property type="component" value="Unassembled WGS sequence"/>
</dbReference>
<protein>
    <submittedName>
        <fullName evidence="1">DUF934 domain-containing protein</fullName>
    </submittedName>
</protein>
<sequence length="171" mass="18971">MALIKNGRLTADRWHLYEDDAPLQPDIPAIVSLARFKAERDALLRAHADLGVRLEPGETPDAIADDLDRLSVIALNFPSFTDGRAYSYARLLRERHGYKGEVRAVGNVLRDQYLFMARAGFDAFEVKEGESAEAFLAATKAVTNAYQRATDTRRPIWELRGAQPAIAAAAE</sequence>
<comment type="caution">
    <text evidence="1">The sequence shown here is derived from an EMBL/GenBank/DDBJ whole genome shotgun (WGS) entry which is preliminary data.</text>
</comment>
<dbReference type="Pfam" id="PF06073">
    <property type="entry name" value="DUF934"/>
    <property type="match status" value="1"/>
</dbReference>
<accession>A0A8J7SL81</accession>
<dbReference type="AlphaFoldDB" id="A0A8J7SL81"/>
<keyword evidence="2" id="KW-1185">Reference proteome</keyword>
<evidence type="ECO:0000313" key="2">
    <source>
        <dbReference type="Proteomes" id="UP000672602"/>
    </source>
</evidence>